<dbReference type="CTD" id="9948641"/>
<name>A0A1S0TPX4_LOALO</name>
<proteinExistence type="predicted"/>
<dbReference type="AlphaFoldDB" id="A0A1S0TPX4"/>
<dbReference type="EMBL" id="JH713007">
    <property type="protein sequence ID" value="EFO17311.1"/>
    <property type="molecule type" value="Genomic_DNA"/>
</dbReference>
<dbReference type="RefSeq" id="XP_003146761.1">
    <property type="nucleotide sequence ID" value="XM_003146713.1"/>
</dbReference>
<dbReference type="InParanoid" id="A0A1S0TPX4"/>
<protein>
    <submittedName>
        <fullName evidence="2">Uncharacterized protein</fullName>
    </submittedName>
</protein>
<dbReference type="GeneID" id="9948641"/>
<feature type="region of interest" description="Disordered" evidence="1">
    <location>
        <begin position="56"/>
        <end position="78"/>
    </location>
</feature>
<accession>A0A1S0TPX4</accession>
<evidence type="ECO:0000256" key="1">
    <source>
        <dbReference type="SAM" id="MobiDB-lite"/>
    </source>
</evidence>
<dbReference type="KEGG" id="loa:LOAG_11189"/>
<dbReference type="OrthoDB" id="10443069at2759"/>
<reference evidence="2" key="1">
    <citation type="submission" date="2012-04" db="EMBL/GenBank/DDBJ databases">
        <title>The Genome Sequence of Loa loa.</title>
        <authorList>
            <consortium name="The Broad Institute Genome Sequencing Platform"/>
            <consortium name="Broad Institute Genome Sequencing Center for Infectious Disease"/>
            <person name="Nutman T.B."/>
            <person name="Fink D.L."/>
            <person name="Russ C."/>
            <person name="Young S."/>
            <person name="Zeng Q."/>
            <person name="Gargeya S."/>
            <person name="Alvarado L."/>
            <person name="Berlin A."/>
            <person name="Chapman S.B."/>
            <person name="Chen Z."/>
            <person name="Freedman E."/>
            <person name="Gellesch M."/>
            <person name="Goldberg J."/>
            <person name="Griggs A."/>
            <person name="Gujja S."/>
            <person name="Heilman E.R."/>
            <person name="Heiman D."/>
            <person name="Howarth C."/>
            <person name="Mehta T."/>
            <person name="Neiman D."/>
            <person name="Pearson M."/>
            <person name="Roberts A."/>
            <person name="Saif S."/>
            <person name="Shea T."/>
            <person name="Shenoy N."/>
            <person name="Sisk P."/>
            <person name="Stolte C."/>
            <person name="Sykes S."/>
            <person name="White J."/>
            <person name="Yandava C."/>
            <person name="Haas B."/>
            <person name="Henn M.R."/>
            <person name="Nusbaum C."/>
            <person name="Birren B."/>
        </authorList>
    </citation>
    <scope>NUCLEOTIDE SEQUENCE [LARGE SCALE GENOMIC DNA]</scope>
</reference>
<gene>
    <name evidence="2" type="ORF">LOAG_11189</name>
</gene>
<organism evidence="2">
    <name type="scientific">Loa loa</name>
    <name type="common">Eye worm</name>
    <name type="synonym">Filaria loa</name>
    <dbReference type="NCBI Taxonomy" id="7209"/>
    <lineage>
        <taxon>Eukaryota</taxon>
        <taxon>Metazoa</taxon>
        <taxon>Ecdysozoa</taxon>
        <taxon>Nematoda</taxon>
        <taxon>Chromadorea</taxon>
        <taxon>Rhabditida</taxon>
        <taxon>Spirurina</taxon>
        <taxon>Spiruromorpha</taxon>
        <taxon>Filarioidea</taxon>
        <taxon>Onchocercidae</taxon>
        <taxon>Loa</taxon>
    </lineage>
</organism>
<evidence type="ECO:0000313" key="2">
    <source>
        <dbReference type="EMBL" id="EFO17311.1"/>
    </source>
</evidence>
<sequence length="136" mass="15722">MANICEQERRKEKLQKKNFMQAAKLAWDEFVSLPPQHFVDIRRYFGGSEGKSALTELRASQGSPVRRNTRCQVPQKKPSKKPLVADVVLSDTCKHECYSKSSLSLQFTKPKSILCSKVNIDVEYYVKYYVIIQYII</sequence>